<evidence type="ECO:0000313" key="5">
    <source>
        <dbReference type="Proteomes" id="UP001056201"/>
    </source>
</evidence>
<evidence type="ECO:0000259" key="3">
    <source>
        <dbReference type="Pfam" id="PF01370"/>
    </source>
</evidence>
<dbReference type="EMBL" id="CP097636">
    <property type="protein sequence ID" value="URI09284.1"/>
    <property type="molecule type" value="Genomic_DNA"/>
</dbReference>
<comment type="similarity">
    <text evidence="2">Belongs to the NAD(P)-dependent epimerase/dehydratase family.</text>
</comment>
<gene>
    <name evidence="4" type="ORF">MW290_27345</name>
</gene>
<feature type="domain" description="NAD-dependent epimerase/dehydratase" evidence="3">
    <location>
        <begin position="8"/>
        <end position="249"/>
    </location>
</feature>
<protein>
    <submittedName>
        <fullName evidence="4">SDR family NAD(P)-dependent oxidoreductase</fullName>
    </submittedName>
</protein>
<dbReference type="Proteomes" id="UP001056201">
    <property type="component" value="Chromosome 2"/>
</dbReference>
<comment type="pathway">
    <text evidence="1">Bacterial outer membrane biogenesis; LPS O-antigen biosynthesis.</text>
</comment>
<dbReference type="InterPro" id="IPR036291">
    <property type="entry name" value="NAD(P)-bd_dom_sf"/>
</dbReference>
<dbReference type="Gene3D" id="3.90.25.10">
    <property type="entry name" value="UDP-galactose 4-epimerase, domain 1"/>
    <property type="match status" value="2"/>
</dbReference>
<dbReference type="SUPFAM" id="SSF51735">
    <property type="entry name" value="NAD(P)-binding Rossmann-fold domains"/>
    <property type="match status" value="1"/>
</dbReference>
<sequence>MSQSTVSIVAGGAGFIGANLVPRLLEEGRHVLVVDNYSRGSANNLGHIASDPRVTLIQADVSDRAATAETFRRAASIGTVDEVWHLAANSDIPAGVQDSDVDFKDTFRTTFELLRAMREFGVPDLHFASSSAIYGDLGEQSLHESIGPLLPISNYGAMKLASEAQASAAAESFLRRVNLFRFPNVVGVPATHGVLLDFVNKLAATPDVLHVLGDGTQQKAYLHVSDLVAAMLAVRARKVEGKVEVVNIGPTDEGVTVRWIAESVVARVRPQARIAFGQGNKGWVGDVPKFNYSTARLQSYGWTPKLGSAQAIARAIDEIARQQGV</sequence>
<evidence type="ECO:0000313" key="4">
    <source>
        <dbReference type="EMBL" id="URI09284.1"/>
    </source>
</evidence>
<proteinExistence type="inferred from homology"/>
<dbReference type="RefSeq" id="WP_250197515.1">
    <property type="nucleotide sequence ID" value="NZ_CP097636.1"/>
</dbReference>
<dbReference type="InterPro" id="IPR001509">
    <property type="entry name" value="Epimerase_deHydtase"/>
</dbReference>
<evidence type="ECO:0000256" key="1">
    <source>
        <dbReference type="ARBA" id="ARBA00005125"/>
    </source>
</evidence>
<accession>A0ABY4SDH6</accession>
<dbReference type="PANTHER" id="PTHR43000">
    <property type="entry name" value="DTDP-D-GLUCOSE 4,6-DEHYDRATASE-RELATED"/>
    <property type="match status" value="1"/>
</dbReference>
<dbReference type="Pfam" id="PF01370">
    <property type="entry name" value="Epimerase"/>
    <property type="match status" value="1"/>
</dbReference>
<evidence type="ECO:0000256" key="2">
    <source>
        <dbReference type="ARBA" id="ARBA00007637"/>
    </source>
</evidence>
<name>A0ABY4SDH6_AQUTE</name>
<organism evidence="4 5">
    <name type="scientific">Aquincola tertiaricarbonis</name>
    <dbReference type="NCBI Taxonomy" id="391953"/>
    <lineage>
        <taxon>Bacteria</taxon>
        <taxon>Pseudomonadati</taxon>
        <taxon>Pseudomonadota</taxon>
        <taxon>Betaproteobacteria</taxon>
        <taxon>Burkholderiales</taxon>
        <taxon>Sphaerotilaceae</taxon>
        <taxon>Aquincola</taxon>
    </lineage>
</organism>
<keyword evidence="5" id="KW-1185">Reference proteome</keyword>
<reference evidence="4" key="1">
    <citation type="submission" date="2022-05" db="EMBL/GenBank/DDBJ databases">
        <title>An RpoN-dependent PEP-CTERM gene is involved in floc formation of an Aquincola tertiaricarbonis strain.</title>
        <authorList>
            <person name="Qiu D."/>
            <person name="Xia M."/>
        </authorList>
    </citation>
    <scope>NUCLEOTIDE SEQUENCE</scope>
    <source>
        <strain evidence="4">RN12</strain>
    </source>
</reference>
<dbReference type="Gene3D" id="3.40.50.720">
    <property type="entry name" value="NAD(P)-binding Rossmann-like Domain"/>
    <property type="match status" value="1"/>
</dbReference>